<evidence type="ECO:0000313" key="2">
    <source>
        <dbReference type="Proteomes" id="UP000177122"/>
    </source>
</evidence>
<dbReference type="Pfam" id="PF05005">
    <property type="entry name" value="Ocnus"/>
    <property type="match status" value="1"/>
</dbReference>
<dbReference type="Gene3D" id="3.50.20.20">
    <property type="entry name" value="Janus/Ocnus"/>
    <property type="match status" value="1"/>
</dbReference>
<dbReference type="InterPro" id="IPR038596">
    <property type="entry name" value="Janus_sf"/>
</dbReference>
<protein>
    <submittedName>
        <fullName evidence="1">Uncharacterized protein</fullName>
    </submittedName>
</protein>
<sequence>MRRLHSIFFASNIYASSNLNRFQFVPDAQYFFWYAHFMKIVNPRVVPDVAQKYIIAKIFNSDELLLWGDPEIEWHKDIAEEMGDAGLVVEWVRGGGRLKFVTDSKTIYVWGKSSMYGAASFREAKNILRIAYSDYDILNEIPPEE</sequence>
<dbReference type="EMBL" id="MHLI01000005">
    <property type="protein sequence ID" value="OGZ06077.1"/>
    <property type="molecule type" value="Genomic_DNA"/>
</dbReference>
<name>A0A1G2CXT9_9BACT</name>
<dbReference type="AlphaFoldDB" id="A0A1G2CXT9"/>
<gene>
    <name evidence="1" type="ORF">A2845_01530</name>
</gene>
<comment type="caution">
    <text evidence="1">The sequence shown here is derived from an EMBL/GenBank/DDBJ whole genome shotgun (WGS) entry which is preliminary data.</text>
</comment>
<evidence type="ECO:0000313" key="1">
    <source>
        <dbReference type="EMBL" id="OGZ06077.1"/>
    </source>
</evidence>
<proteinExistence type="predicted"/>
<organism evidence="1 2">
    <name type="scientific">Candidatus Lloydbacteria bacterium RIFCSPHIGHO2_01_FULL_49_22</name>
    <dbReference type="NCBI Taxonomy" id="1798658"/>
    <lineage>
        <taxon>Bacteria</taxon>
        <taxon>Candidatus Lloydiibacteriota</taxon>
    </lineage>
</organism>
<accession>A0A1G2CXT9</accession>
<dbReference type="InterPro" id="IPR007702">
    <property type="entry name" value="Janus"/>
</dbReference>
<dbReference type="SUPFAM" id="SSF143724">
    <property type="entry name" value="PHP14-like"/>
    <property type="match status" value="1"/>
</dbReference>
<dbReference type="Proteomes" id="UP000177122">
    <property type="component" value="Unassembled WGS sequence"/>
</dbReference>
<reference evidence="1 2" key="1">
    <citation type="journal article" date="2016" name="Nat. Commun.">
        <title>Thousands of microbial genomes shed light on interconnected biogeochemical processes in an aquifer system.</title>
        <authorList>
            <person name="Anantharaman K."/>
            <person name="Brown C.T."/>
            <person name="Hug L.A."/>
            <person name="Sharon I."/>
            <person name="Castelle C.J."/>
            <person name="Probst A.J."/>
            <person name="Thomas B.C."/>
            <person name="Singh A."/>
            <person name="Wilkins M.J."/>
            <person name="Karaoz U."/>
            <person name="Brodie E.L."/>
            <person name="Williams K.H."/>
            <person name="Hubbard S.S."/>
            <person name="Banfield J.F."/>
        </authorList>
    </citation>
    <scope>NUCLEOTIDE SEQUENCE [LARGE SCALE GENOMIC DNA]</scope>
</reference>